<dbReference type="InterPro" id="IPR000415">
    <property type="entry name" value="Nitroreductase-like"/>
</dbReference>
<evidence type="ECO:0000256" key="1">
    <source>
        <dbReference type="ARBA" id="ARBA00001917"/>
    </source>
</evidence>
<keyword evidence="5" id="KW-0521">NADP</keyword>
<dbReference type="Pfam" id="PF00881">
    <property type="entry name" value="Nitroreductase"/>
    <property type="match status" value="1"/>
</dbReference>
<dbReference type="PANTHER" id="PTHR43673">
    <property type="entry name" value="NAD(P)H NITROREDUCTASE YDGI-RELATED"/>
    <property type="match status" value="1"/>
</dbReference>
<evidence type="ECO:0000256" key="4">
    <source>
        <dbReference type="ARBA" id="ARBA00022643"/>
    </source>
</evidence>
<dbReference type="InterPro" id="IPR029479">
    <property type="entry name" value="Nitroreductase"/>
</dbReference>
<comment type="cofactor">
    <cofactor evidence="1">
        <name>FMN</name>
        <dbReference type="ChEBI" id="CHEBI:58210"/>
    </cofactor>
</comment>
<dbReference type="PANTHER" id="PTHR43673:SF2">
    <property type="entry name" value="NITROREDUCTASE"/>
    <property type="match status" value="1"/>
</dbReference>
<evidence type="ECO:0000259" key="7">
    <source>
        <dbReference type="Pfam" id="PF00881"/>
    </source>
</evidence>
<dbReference type="CDD" id="cd02149">
    <property type="entry name" value="NfsB-like"/>
    <property type="match status" value="1"/>
</dbReference>
<dbReference type="RefSeq" id="WP_093919342.1">
    <property type="nucleotide sequence ID" value="NZ_FONW01000002.1"/>
</dbReference>
<comment type="similarity">
    <text evidence="2">Belongs to the nitroreductase family.</text>
</comment>
<gene>
    <name evidence="8" type="ORF">SAMN05216283_102710</name>
</gene>
<keyword evidence="6" id="KW-0560">Oxidoreductase</keyword>
<evidence type="ECO:0000256" key="5">
    <source>
        <dbReference type="ARBA" id="ARBA00022857"/>
    </source>
</evidence>
<evidence type="ECO:0000313" key="9">
    <source>
        <dbReference type="Proteomes" id="UP000198964"/>
    </source>
</evidence>
<accession>A0A1I2G122</accession>
<dbReference type="GO" id="GO:0016491">
    <property type="term" value="F:oxidoreductase activity"/>
    <property type="evidence" value="ECO:0007669"/>
    <property type="project" value="UniProtKB-KW"/>
</dbReference>
<dbReference type="InterPro" id="IPR033878">
    <property type="entry name" value="NfsB-like"/>
</dbReference>
<sequence length="220" mass="25351">MELIKNLEWRYATKKFDPTRKVSHEAMNQLKRAIQLAVSSYGLQFYKVLIIEDPEVREQLKPASWNQSQITDASHLFVFCNYADINDQDVDDFIRLTSETRAIELRQIRGYGDFIKGKLNEKSDTQKQNWLERQPYIALANLLMACAELKIDACPMEGFEPEKYNQILGLDQQGLNACVIATVGYRDSSDRSQDLPKVRKPMNELFEEIKQAVPNAVLSN</sequence>
<evidence type="ECO:0000256" key="6">
    <source>
        <dbReference type="ARBA" id="ARBA00023002"/>
    </source>
</evidence>
<reference evidence="8 9" key="1">
    <citation type="submission" date="2016-10" db="EMBL/GenBank/DDBJ databases">
        <authorList>
            <person name="de Groot N.N."/>
        </authorList>
    </citation>
    <scope>NUCLEOTIDE SEQUENCE [LARGE SCALE GENOMIC DNA]</scope>
    <source>
        <strain evidence="8 9">CGMCC 1.9156</strain>
    </source>
</reference>
<proteinExistence type="inferred from homology"/>
<evidence type="ECO:0000256" key="3">
    <source>
        <dbReference type="ARBA" id="ARBA00022630"/>
    </source>
</evidence>
<dbReference type="AlphaFoldDB" id="A0A1I2G122"/>
<evidence type="ECO:0000313" key="8">
    <source>
        <dbReference type="EMBL" id="SFF11354.1"/>
    </source>
</evidence>
<dbReference type="STRING" id="655355.SAMN05216283_102710"/>
<evidence type="ECO:0000256" key="2">
    <source>
        <dbReference type="ARBA" id="ARBA00007118"/>
    </source>
</evidence>
<dbReference type="SUPFAM" id="SSF55469">
    <property type="entry name" value="FMN-dependent nitroreductase-like"/>
    <property type="match status" value="1"/>
</dbReference>
<keyword evidence="9" id="KW-1185">Reference proteome</keyword>
<organism evidence="8 9">
    <name type="scientific">Sunxiuqinia elliptica</name>
    <dbReference type="NCBI Taxonomy" id="655355"/>
    <lineage>
        <taxon>Bacteria</taxon>
        <taxon>Pseudomonadati</taxon>
        <taxon>Bacteroidota</taxon>
        <taxon>Bacteroidia</taxon>
        <taxon>Marinilabiliales</taxon>
        <taxon>Prolixibacteraceae</taxon>
        <taxon>Sunxiuqinia</taxon>
    </lineage>
</organism>
<dbReference type="Gene3D" id="3.40.109.10">
    <property type="entry name" value="NADH Oxidase"/>
    <property type="match status" value="1"/>
</dbReference>
<dbReference type="Proteomes" id="UP000198964">
    <property type="component" value="Unassembled WGS sequence"/>
</dbReference>
<keyword evidence="3" id="KW-0285">Flavoprotein</keyword>
<dbReference type="EMBL" id="FONW01000002">
    <property type="protein sequence ID" value="SFF11354.1"/>
    <property type="molecule type" value="Genomic_DNA"/>
</dbReference>
<keyword evidence="4" id="KW-0288">FMN</keyword>
<name>A0A1I2G122_9BACT</name>
<feature type="domain" description="Nitroreductase" evidence="7">
    <location>
        <begin position="8"/>
        <end position="185"/>
    </location>
</feature>
<protein>
    <submittedName>
        <fullName evidence="8">Nitroreductase</fullName>
    </submittedName>
</protein>